<keyword evidence="8" id="KW-1185">Reference proteome</keyword>
<dbReference type="InterPro" id="IPR020095">
    <property type="entry name" value="PsdUridine_synth_TruA_C"/>
</dbReference>
<dbReference type="InterPro" id="IPR001406">
    <property type="entry name" value="PsdUridine_synth_TruA"/>
</dbReference>
<keyword evidence="2 4" id="KW-0819">tRNA processing</keyword>
<accession>A0ABQ3BI02</accession>
<feature type="binding site" evidence="4">
    <location>
        <position position="109"/>
    </location>
    <ligand>
        <name>substrate</name>
    </ligand>
</feature>
<dbReference type="HAMAP" id="MF_00171">
    <property type="entry name" value="TruA"/>
    <property type="match status" value="1"/>
</dbReference>
<comment type="similarity">
    <text evidence="1 4 5">Belongs to the tRNA pseudouridine synthase TruA family.</text>
</comment>
<evidence type="ECO:0000256" key="1">
    <source>
        <dbReference type="ARBA" id="ARBA00009375"/>
    </source>
</evidence>
<comment type="caution">
    <text evidence="4">Lacks conserved residue(s) required for the propagation of feature annotation.</text>
</comment>
<dbReference type="RefSeq" id="WP_027886049.1">
    <property type="nucleotide sequence ID" value="NZ_BMWY01000001.1"/>
</dbReference>
<feature type="active site" description="Nucleophile" evidence="4">
    <location>
        <position position="51"/>
    </location>
</feature>
<dbReference type="PANTHER" id="PTHR11142:SF0">
    <property type="entry name" value="TRNA PSEUDOURIDINE SYNTHASE-LIKE 1"/>
    <property type="match status" value="1"/>
</dbReference>
<comment type="caution">
    <text evidence="7">The sequence shown here is derived from an EMBL/GenBank/DDBJ whole genome shotgun (WGS) entry which is preliminary data.</text>
</comment>
<dbReference type="NCBIfam" id="TIGR00071">
    <property type="entry name" value="hisT_truA"/>
    <property type="match status" value="1"/>
</dbReference>
<dbReference type="PIRSF" id="PIRSF001430">
    <property type="entry name" value="tRNA_psdUrid_synth"/>
    <property type="match status" value="1"/>
</dbReference>
<dbReference type="CDD" id="cd02570">
    <property type="entry name" value="PseudoU_synth_EcTruA"/>
    <property type="match status" value="1"/>
</dbReference>
<dbReference type="Proteomes" id="UP000615593">
    <property type="component" value="Unassembled WGS sequence"/>
</dbReference>
<comment type="catalytic activity">
    <reaction evidence="4 5">
        <text>uridine(38/39/40) in tRNA = pseudouridine(38/39/40) in tRNA</text>
        <dbReference type="Rhea" id="RHEA:22376"/>
        <dbReference type="Rhea" id="RHEA-COMP:10085"/>
        <dbReference type="Rhea" id="RHEA-COMP:10087"/>
        <dbReference type="ChEBI" id="CHEBI:65314"/>
        <dbReference type="ChEBI" id="CHEBI:65315"/>
        <dbReference type="EC" id="5.4.99.12"/>
    </reaction>
</comment>
<dbReference type="Gene3D" id="3.30.70.660">
    <property type="entry name" value="Pseudouridine synthase I, catalytic domain, C-terminal subdomain"/>
    <property type="match status" value="1"/>
</dbReference>
<comment type="function">
    <text evidence="4">Formation of pseudouridine at positions 38, 39 and 40 in the anticodon stem and loop of transfer RNAs.</text>
</comment>
<dbReference type="Gene3D" id="3.30.70.580">
    <property type="entry name" value="Pseudouridine synthase I, catalytic domain, N-terminal subdomain"/>
    <property type="match status" value="1"/>
</dbReference>
<organism evidence="7 8">
    <name type="scientific">Mesonia mobilis</name>
    <dbReference type="NCBI Taxonomy" id="369791"/>
    <lineage>
        <taxon>Bacteria</taxon>
        <taxon>Pseudomonadati</taxon>
        <taxon>Bacteroidota</taxon>
        <taxon>Flavobacteriia</taxon>
        <taxon>Flavobacteriales</taxon>
        <taxon>Flavobacteriaceae</taxon>
        <taxon>Mesonia</taxon>
    </lineage>
</organism>
<evidence type="ECO:0000256" key="3">
    <source>
        <dbReference type="ARBA" id="ARBA00023235"/>
    </source>
</evidence>
<dbReference type="InterPro" id="IPR020094">
    <property type="entry name" value="TruA/RsuA/RluB/E/F_N"/>
</dbReference>
<dbReference type="EC" id="5.4.99.12" evidence="4"/>
<evidence type="ECO:0000256" key="2">
    <source>
        <dbReference type="ARBA" id="ARBA00022694"/>
    </source>
</evidence>
<dbReference type="GeneID" id="94368089"/>
<evidence type="ECO:0000256" key="4">
    <source>
        <dbReference type="HAMAP-Rule" id="MF_00171"/>
    </source>
</evidence>
<gene>
    <name evidence="4 7" type="primary">truA</name>
    <name evidence="7" type="ORF">GCM10008088_04410</name>
</gene>
<reference evidence="8" key="1">
    <citation type="journal article" date="2019" name="Int. J. Syst. Evol. Microbiol.">
        <title>The Global Catalogue of Microorganisms (GCM) 10K type strain sequencing project: providing services to taxonomists for standard genome sequencing and annotation.</title>
        <authorList>
            <consortium name="The Broad Institute Genomics Platform"/>
            <consortium name="The Broad Institute Genome Sequencing Center for Infectious Disease"/>
            <person name="Wu L."/>
            <person name="Ma J."/>
        </authorList>
    </citation>
    <scope>NUCLEOTIDE SEQUENCE [LARGE SCALE GENOMIC DNA]</scope>
    <source>
        <strain evidence="8">KCTC 12708</strain>
    </source>
</reference>
<comment type="subunit">
    <text evidence="4">Homodimer.</text>
</comment>
<protein>
    <recommendedName>
        <fullName evidence="4">tRNA pseudouridine synthase A</fullName>
        <ecNumber evidence="4">5.4.99.12</ecNumber>
    </recommendedName>
    <alternativeName>
        <fullName evidence="4">tRNA pseudouridine(38-40) synthase</fullName>
    </alternativeName>
    <alternativeName>
        <fullName evidence="4">tRNA pseudouridylate synthase I</fullName>
    </alternativeName>
    <alternativeName>
        <fullName evidence="4">tRNA-uridine isomerase I</fullName>
    </alternativeName>
</protein>
<proteinExistence type="inferred from homology"/>
<dbReference type="InterPro" id="IPR020103">
    <property type="entry name" value="PsdUridine_synth_cat_dom_sf"/>
</dbReference>
<keyword evidence="3 4" id="KW-0413">Isomerase</keyword>
<dbReference type="Pfam" id="PF01416">
    <property type="entry name" value="PseudoU_synth_1"/>
    <property type="match status" value="2"/>
</dbReference>
<evidence type="ECO:0000313" key="7">
    <source>
        <dbReference type="EMBL" id="GGZ46154.1"/>
    </source>
</evidence>
<dbReference type="InterPro" id="IPR020097">
    <property type="entry name" value="PsdUridine_synth_TruA_a/b_dom"/>
</dbReference>
<feature type="domain" description="Pseudouridine synthase I TruA alpha/beta" evidence="6">
    <location>
        <begin position="8"/>
        <end position="103"/>
    </location>
</feature>
<evidence type="ECO:0000259" key="6">
    <source>
        <dbReference type="Pfam" id="PF01416"/>
    </source>
</evidence>
<dbReference type="SUPFAM" id="SSF55120">
    <property type="entry name" value="Pseudouridine synthase"/>
    <property type="match status" value="1"/>
</dbReference>
<evidence type="ECO:0000313" key="8">
    <source>
        <dbReference type="Proteomes" id="UP000615593"/>
    </source>
</evidence>
<dbReference type="PANTHER" id="PTHR11142">
    <property type="entry name" value="PSEUDOURIDYLATE SYNTHASE"/>
    <property type="match status" value="1"/>
</dbReference>
<feature type="domain" description="Pseudouridine synthase I TruA alpha/beta" evidence="6">
    <location>
        <begin position="148"/>
        <end position="242"/>
    </location>
</feature>
<dbReference type="EMBL" id="BMWY01000001">
    <property type="protein sequence ID" value="GGZ46154.1"/>
    <property type="molecule type" value="Genomic_DNA"/>
</dbReference>
<sequence length="248" mass="28401">MRYFIDLAYDGSAFHGWQIQPNAISVQEILEKALSIAFQQNIAVVGAGRTDAGVHAKQLIAHVDVEDKINEAQLQFKLNTLLPDEVAINSIYQVQEEAHARFDAVARQYKYYVSTSKDPFSRDYSYYIKKSLDIDKMNEAAKILYDYKDFKCFSKSKTDVFTYNCDISFAAWEQKENLLVFTIKADRFLRNMVRAIVGTLLEIGLHKLDVEDLHHIIKSRNRSEAGKSVDAKGLFLTQVEYPNSILIK</sequence>
<name>A0ABQ3BI02_9FLAO</name>
<evidence type="ECO:0000256" key="5">
    <source>
        <dbReference type="RuleBase" id="RU003792"/>
    </source>
</evidence>